<proteinExistence type="predicted"/>
<keyword evidence="1" id="KW-0472">Membrane</keyword>
<accession>A0ABP4Q4B1</accession>
<reference evidence="3" key="1">
    <citation type="journal article" date="2019" name="Int. J. Syst. Evol. Microbiol.">
        <title>The Global Catalogue of Microorganisms (GCM) 10K type strain sequencing project: providing services to taxonomists for standard genome sequencing and annotation.</title>
        <authorList>
            <consortium name="The Broad Institute Genomics Platform"/>
            <consortium name="The Broad Institute Genome Sequencing Center for Infectious Disease"/>
            <person name="Wu L."/>
            <person name="Ma J."/>
        </authorList>
    </citation>
    <scope>NUCLEOTIDE SEQUENCE [LARGE SCALE GENOMIC DNA]</scope>
    <source>
        <strain evidence="3">JCM 15572</strain>
    </source>
</reference>
<gene>
    <name evidence="2" type="ORF">GCM10009804_63810</name>
</gene>
<organism evidence="2 3">
    <name type="scientific">Kribbella hippodromi</name>
    <dbReference type="NCBI Taxonomy" id="434347"/>
    <lineage>
        <taxon>Bacteria</taxon>
        <taxon>Bacillati</taxon>
        <taxon>Actinomycetota</taxon>
        <taxon>Actinomycetes</taxon>
        <taxon>Propionibacteriales</taxon>
        <taxon>Kribbellaceae</taxon>
        <taxon>Kribbella</taxon>
    </lineage>
</organism>
<evidence type="ECO:0000313" key="3">
    <source>
        <dbReference type="Proteomes" id="UP001501705"/>
    </source>
</evidence>
<dbReference type="Proteomes" id="UP001501705">
    <property type="component" value="Unassembled WGS sequence"/>
</dbReference>
<name>A0ABP4Q4B1_9ACTN</name>
<evidence type="ECO:0000313" key="2">
    <source>
        <dbReference type="EMBL" id="GAA1598506.1"/>
    </source>
</evidence>
<comment type="caution">
    <text evidence="2">The sequence shown here is derived from an EMBL/GenBank/DDBJ whole genome shotgun (WGS) entry which is preliminary data.</text>
</comment>
<keyword evidence="1" id="KW-1133">Transmembrane helix</keyword>
<feature type="transmembrane region" description="Helical" evidence="1">
    <location>
        <begin position="54"/>
        <end position="71"/>
    </location>
</feature>
<keyword evidence="1" id="KW-0812">Transmembrane</keyword>
<protein>
    <submittedName>
        <fullName evidence="2">Uncharacterized protein</fullName>
    </submittedName>
</protein>
<sequence length="485" mass="52059">MSMSFQQLPPPTGLPYPGPAPKLPSTQLHDPLAVAVGNASLLGLGYFLIRRWIFGALGLLGTIILIALLVTQRQTGYEFGLIAWGLLQVVHGWFLAYRQPLRKADLTKRLIALGVTAGVLGGFAFERYDTQRIDNQAVAARDAGNCDGVRAAQAKYNVGHRLGNAPRTVRVEGDVSACDRLDTAESKLRIATSTADVNALDEQFGVLSDVLNQPGQTQTVGKVVDGFVSELPTSDPCRTIELAGWLRARKPSGTVLDRATTVVPKIEPAALLGCADASAAKALWPDALRTYQLLLTRYPQAEQAARAKAGVQKANYEILQAQIRQELERVRELVRSGEYCSSPAKFSPAPRIRAGVNRAMFEGSSEYPAKLPSQWKGTTADNTALIVCVGSKGTGPAVRTCRYTPIVGGGSATNVTFHNITVGVKVYELRTGSLIRTGTIQITGTVCPATISYMTFKGVGAPDPDQDVRPTTATIQDAFRALVVR</sequence>
<dbReference type="EMBL" id="BAAAPH010000026">
    <property type="protein sequence ID" value="GAA1598506.1"/>
    <property type="molecule type" value="Genomic_DNA"/>
</dbReference>
<feature type="transmembrane region" description="Helical" evidence="1">
    <location>
        <begin position="77"/>
        <end position="97"/>
    </location>
</feature>
<keyword evidence="3" id="KW-1185">Reference proteome</keyword>
<evidence type="ECO:0000256" key="1">
    <source>
        <dbReference type="SAM" id="Phobius"/>
    </source>
</evidence>